<feature type="transmembrane region" description="Helical" evidence="6">
    <location>
        <begin position="84"/>
        <end position="101"/>
    </location>
</feature>
<dbReference type="RefSeq" id="WP_139979319.1">
    <property type="nucleotide sequence ID" value="NZ_CP041046.1"/>
</dbReference>
<evidence type="ECO:0000256" key="3">
    <source>
        <dbReference type="ARBA" id="ARBA00022692"/>
    </source>
</evidence>
<dbReference type="SUPFAM" id="SSF103473">
    <property type="entry name" value="MFS general substrate transporter"/>
    <property type="match status" value="1"/>
</dbReference>
<dbReference type="Gene3D" id="1.20.1250.20">
    <property type="entry name" value="MFS general substrate transporter like domains"/>
    <property type="match status" value="1"/>
</dbReference>
<dbReference type="OrthoDB" id="9812221at2"/>
<evidence type="ECO:0000313" key="9">
    <source>
        <dbReference type="Proteomes" id="UP000316093"/>
    </source>
</evidence>
<feature type="transmembrane region" description="Helical" evidence="6">
    <location>
        <begin position="207"/>
        <end position="231"/>
    </location>
</feature>
<keyword evidence="4 6" id="KW-1133">Transmembrane helix</keyword>
<name>A0A4Y5YZ95_9GAMM</name>
<feature type="transmembrane region" description="Helical" evidence="6">
    <location>
        <begin position="361"/>
        <end position="384"/>
    </location>
</feature>
<accession>A0A4Y5YZ95</accession>
<feature type="transmembrane region" description="Helical" evidence="6">
    <location>
        <begin position="147"/>
        <end position="167"/>
    </location>
</feature>
<feature type="transmembrane region" description="Helical" evidence="6">
    <location>
        <begin position="237"/>
        <end position="256"/>
    </location>
</feature>
<evidence type="ECO:0000256" key="1">
    <source>
        <dbReference type="ARBA" id="ARBA00004127"/>
    </source>
</evidence>
<evidence type="ECO:0000259" key="7">
    <source>
        <dbReference type="PROSITE" id="PS50850"/>
    </source>
</evidence>
<gene>
    <name evidence="8" type="ORF">FIV34_02420</name>
</gene>
<dbReference type="PANTHER" id="PTHR23501:SF191">
    <property type="entry name" value="VACUOLAR BASIC AMINO ACID TRANSPORTER 4"/>
    <property type="match status" value="1"/>
</dbReference>
<feature type="transmembrane region" description="Helical" evidence="6">
    <location>
        <begin position="277"/>
        <end position="296"/>
    </location>
</feature>
<dbReference type="KEGG" id="lpy:FIV34_02420"/>
<keyword evidence="5 6" id="KW-0472">Membrane</keyword>
<feature type="transmembrane region" description="Helical" evidence="6">
    <location>
        <begin position="336"/>
        <end position="355"/>
    </location>
</feature>
<feature type="transmembrane region" description="Helical" evidence="6">
    <location>
        <begin position="54"/>
        <end position="72"/>
    </location>
</feature>
<dbReference type="AlphaFoldDB" id="A0A4Y5YZ95"/>
<dbReference type="InterPro" id="IPR011701">
    <property type="entry name" value="MFS"/>
</dbReference>
<keyword evidence="9" id="KW-1185">Reference proteome</keyword>
<evidence type="ECO:0000256" key="5">
    <source>
        <dbReference type="ARBA" id="ARBA00023136"/>
    </source>
</evidence>
<sequence length="465" mass="48339">MTTATGSVAAANPFGVRFLLPLALGSCLNPINSTMIATALVPIAAEFHASVAQTGWLIAALYLVCAVAQPTLGRIADLVGARRVYLASLVLVMIAGVGGRVAPSLGWLVVVRMLLGIGTSGAYPSAMRLFRERADATGSPPPRTAMGLLSLMGVATAAVGPVLGGVLTGAFGWHAIFTVNVPLALVTLLLVLAWIPKDPPRKVRRSLWKELDVVGISLFSGALLAVMVFLLDIDHPRWLALPIAAACAALLAWHSLRRPDPFIDLRMLAKHTPLSLTYLRAMVAFTVVYCIFYGFAQWVEGAGGYSPAQAGMATLPLSILAGVGSVAGARTKGLRGPFLLAFACSVVGGIALWCIDAASPLWLMAAAVAVFGIPQGLVSVTTQAAVYIQAPPGQIGTASGLQRTFSYIGAMAATAVIGACYGHKPTDAGLHLLAGTMVGVSALLFIATLFDRTLPRVDDVSKPHS</sequence>
<reference evidence="8 9" key="1">
    <citation type="submission" date="2019-06" db="EMBL/GenBank/DDBJ databases">
        <title>A complete genome sequence for Luteibacter pinisoli MAH-14.</title>
        <authorList>
            <person name="Baltrus D.A."/>
        </authorList>
    </citation>
    <scope>NUCLEOTIDE SEQUENCE [LARGE SCALE GENOMIC DNA]</scope>
    <source>
        <strain evidence="8 9">MAH-14</strain>
    </source>
</reference>
<dbReference type="CDD" id="cd17321">
    <property type="entry name" value="MFS_MMR_MDR_like"/>
    <property type="match status" value="1"/>
</dbReference>
<feature type="transmembrane region" description="Helical" evidence="6">
    <location>
        <begin position="107"/>
        <end position="126"/>
    </location>
</feature>
<keyword evidence="2" id="KW-0813">Transport</keyword>
<dbReference type="PROSITE" id="PS50850">
    <property type="entry name" value="MFS"/>
    <property type="match status" value="1"/>
</dbReference>
<dbReference type="EMBL" id="CP041046">
    <property type="protein sequence ID" value="QDE38134.1"/>
    <property type="molecule type" value="Genomic_DNA"/>
</dbReference>
<comment type="subcellular location">
    <subcellularLocation>
        <location evidence="1">Endomembrane system</location>
        <topology evidence="1">Multi-pass membrane protein</topology>
    </subcellularLocation>
</comment>
<organism evidence="8 9">
    <name type="scientific">Luteibacter pinisoli</name>
    <dbReference type="NCBI Taxonomy" id="2589080"/>
    <lineage>
        <taxon>Bacteria</taxon>
        <taxon>Pseudomonadati</taxon>
        <taxon>Pseudomonadota</taxon>
        <taxon>Gammaproteobacteria</taxon>
        <taxon>Lysobacterales</taxon>
        <taxon>Rhodanobacteraceae</taxon>
        <taxon>Luteibacter</taxon>
    </lineage>
</organism>
<evidence type="ECO:0000313" key="8">
    <source>
        <dbReference type="EMBL" id="QDE38134.1"/>
    </source>
</evidence>
<feature type="transmembrane region" description="Helical" evidence="6">
    <location>
        <begin position="405"/>
        <end position="424"/>
    </location>
</feature>
<dbReference type="InterPro" id="IPR036259">
    <property type="entry name" value="MFS_trans_sf"/>
</dbReference>
<evidence type="ECO:0000256" key="2">
    <source>
        <dbReference type="ARBA" id="ARBA00022448"/>
    </source>
</evidence>
<dbReference type="Proteomes" id="UP000316093">
    <property type="component" value="Chromosome"/>
</dbReference>
<protein>
    <submittedName>
        <fullName evidence="8">MFS transporter</fullName>
    </submittedName>
</protein>
<feature type="domain" description="Major facilitator superfamily (MFS) profile" evidence="7">
    <location>
        <begin position="18"/>
        <end position="453"/>
    </location>
</feature>
<dbReference type="Pfam" id="PF07690">
    <property type="entry name" value="MFS_1"/>
    <property type="match status" value="1"/>
</dbReference>
<dbReference type="InterPro" id="IPR020846">
    <property type="entry name" value="MFS_dom"/>
</dbReference>
<dbReference type="GO" id="GO:0022857">
    <property type="term" value="F:transmembrane transporter activity"/>
    <property type="evidence" value="ECO:0007669"/>
    <property type="project" value="InterPro"/>
</dbReference>
<dbReference type="PANTHER" id="PTHR23501">
    <property type="entry name" value="MAJOR FACILITATOR SUPERFAMILY"/>
    <property type="match status" value="1"/>
</dbReference>
<feature type="transmembrane region" description="Helical" evidence="6">
    <location>
        <begin position="430"/>
        <end position="450"/>
    </location>
</feature>
<evidence type="ECO:0000256" key="6">
    <source>
        <dbReference type="SAM" id="Phobius"/>
    </source>
</evidence>
<evidence type="ECO:0000256" key="4">
    <source>
        <dbReference type="ARBA" id="ARBA00022989"/>
    </source>
</evidence>
<dbReference type="GO" id="GO:0005886">
    <property type="term" value="C:plasma membrane"/>
    <property type="evidence" value="ECO:0007669"/>
    <property type="project" value="TreeGrafter"/>
</dbReference>
<feature type="transmembrane region" description="Helical" evidence="6">
    <location>
        <begin position="173"/>
        <end position="195"/>
    </location>
</feature>
<proteinExistence type="predicted"/>
<keyword evidence="3 6" id="KW-0812">Transmembrane</keyword>
<dbReference type="GO" id="GO:0012505">
    <property type="term" value="C:endomembrane system"/>
    <property type="evidence" value="ECO:0007669"/>
    <property type="project" value="UniProtKB-SubCell"/>
</dbReference>